<dbReference type="Pfam" id="PF03646">
    <property type="entry name" value="FlaG"/>
    <property type="match status" value="1"/>
</dbReference>
<sequence>MTEPISSVSAVTAINPDAASVEVPPAKAPSALEGNDNASQRLVIEAVGQNRFVYKVMDRVTGEVIRQLPREEVEKLITDPAYRQGGVVSTSV</sequence>
<organism evidence="1 2">
    <name type="scientific">Brevundimonas terrae</name>
    <dbReference type="NCBI Taxonomy" id="363631"/>
    <lineage>
        <taxon>Bacteria</taxon>
        <taxon>Pseudomonadati</taxon>
        <taxon>Pseudomonadota</taxon>
        <taxon>Alphaproteobacteria</taxon>
        <taxon>Caulobacterales</taxon>
        <taxon>Caulobacteraceae</taxon>
        <taxon>Brevundimonas</taxon>
    </lineage>
</organism>
<comment type="caution">
    <text evidence="1">The sequence shown here is derived from an EMBL/GenBank/DDBJ whole genome shotgun (WGS) entry which is preliminary data.</text>
</comment>
<evidence type="ECO:0008006" key="3">
    <source>
        <dbReference type="Google" id="ProtNLM"/>
    </source>
</evidence>
<proteinExistence type="predicted"/>
<dbReference type="SUPFAM" id="SSF160214">
    <property type="entry name" value="FlaG-like"/>
    <property type="match status" value="1"/>
</dbReference>
<protein>
    <recommendedName>
        <fullName evidence="3">Flagellar protein FlaG</fullName>
    </recommendedName>
</protein>
<keyword evidence="2" id="KW-1185">Reference proteome</keyword>
<evidence type="ECO:0000313" key="1">
    <source>
        <dbReference type="EMBL" id="GAA0392251.1"/>
    </source>
</evidence>
<dbReference type="InterPro" id="IPR005186">
    <property type="entry name" value="FlaG"/>
</dbReference>
<dbReference type="InterPro" id="IPR035924">
    <property type="entry name" value="FlaG-like_sf"/>
</dbReference>
<name>A0ABN0YDU6_9CAUL</name>
<reference evidence="1 2" key="1">
    <citation type="journal article" date="2019" name="Int. J. Syst. Evol. Microbiol.">
        <title>The Global Catalogue of Microorganisms (GCM) 10K type strain sequencing project: providing services to taxonomists for standard genome sequencing and annotation.</title>
        <authorList>
            <consortium name="The Broad Institute Genomics Platform"/>
            <consortium name="The Broad Institute Genome Sequencing Center for Infectious Disease"/>
            <person name="Wu L."/>
            <person name="Ma J."/>
        </authorList>
    </citation>
    <scope>NUCLEOTIDE SEQUENCE [LARGE SCALE GENOMIC DNA]</scope>
    <source>
        <strain evidence="1 2">JCM 13476</strain>
    </source>
</reference>
<accession>A0ABN0YDU6</accession>
<dbReference type="Proteomes" id="UP001500791">
    <property type="component" value="Unassembled WGS sequence"/>
</dbReference>
<dbReference type="RefSeq" id="WP_167177049.1">
    <property type="nucleotide sequence ID" value="NZ_BAAAEJ010000007.1"/>
</dbReference>
<dbReference type="Gene3D" id="3.30.160.170">
    <property type="entry name" value="FlaG-like"/>
    <property type="match status" value="1"/>
</dbReference>
<evidence type="ECO:0000313" key="2">
    <source>
        <dbReference type="Proteomes" id="UP001500791"/>
    </source>
</evidence>
<gene>
    <name evidence="1" type="ORF">GCM10009093_18570</name>
</gene>
<dbReference type="EMBL" id="BAAAEJ010000007">
    <property type="protein sequence ID" value="GAA0392251.1"/>
    <property type="molecule type" value="Genomic_DNA"/>
</dbReference>